<proteinExistence type="predicted"/>
<name>A0ABU6XPT2_9FABA</name>
<sequence>MSSKERELGAGSVSANKYSWVAEAVRSISPMFVDVQAVRRLGDPSLWVRSGKNVAVEFLPCLSSEKVCHEGQKAEWFFMYACVLSEVGVRFPFTKFEAAELCPISVGIYSIFRNIDGVSARRAITGVVLLSVSSQRDFKGFYVKVTSPKDAFPFFLDENLSEKFPLYWNKSLVQCLDAVELSEGDAVISEFLFENLKGGKFLTTSELLMWESNKCMVIKYLETKVPDCSTAGLKSFFKQRAEREVSTSLVVKTE</sequence>
<evidence type="ECO:0000313" key="1">
    <source>
        <dbReference type="EMBL" id="MED6199330.1"/>
    </source>
</evidence>
<accession>A0ABU6XPT2</accession>
<reference evidence="1 2" key="1">
    <citation type="journal article" date="2023" name="Plants (Basel)">
        <title>Bridging the Gap: Combining Genomics and Transcriptomics Approaches to Understand Stylosanthes scabra, an Orphan Legume from the Brazilian Caatinga.</title>
        <authorList>
            <person name="Ferreira-Neto J.R.C."/>
            <person name="da Silva M.D."/>
            <person name="Binneck E."/>
            <person name="de Melo N.F."/>
            <person name="da Silva R.H."/>
            <person name="de Melo A.L.T.M."/>
            <person name="Pandolfi V."/>
            <person name="Bustamante F.O."/>
            <person name="Brasileiro-Vidal A.C."/>
            <person name="Benko-Iseppon A.M."/>
        </authorList>
    </citation>
    <scope>NUCLEOTIDE SEQUENCE [LARGE SCALE GENOMIC DNA]</scope>
    <source>
        <tissue evidence="1">Leaves</tissue>
    </source>
</reference>
<protein>
    <submittedName>
        <fullName evidence="1">Uncharacterized protein</fullName>
    </submittedName>
</protein>
<organism evidence="1 2">
    <name type="scientific">Stylosanthes scabra</name>
    <dbReference type="NCBI Taxonomy" id="79078"/>
    <lineage>
        <taxon>Eukaryota</taxon>
        <taxon>Viridiplantae</taxon>
        <taxon>Streptophyta</taxon>
        <taxon>Embryophyta</taxon>
        <taxon>Tracheophyta</taxon>
        <taxon>Spermatophyta</taxon>
        <taxon>Magnoliopsida</taxon>
        <taxon>eudicotyledons</taxon>
        <taxon>Gunneridae</taxon>
        <taxon>Pentapetalae</taxon>
        <taxon>rosids</taxon>
        <taxon>fabids</taxon>
        <taxon>Fabales</taxon>
        <taxon>Fabaceae</taxon>
        <taxon>Papilionoideae</taxon>
        <taxon>50 kb inversion clade</taxon>
        <taxon>dalbergioids sensu lato</taxon>
        <taxon>Dalbergieae</taxon>
        <taxon>Pterocarpus clade</taxon>
        <taxon>Stylosanthes</taxon>
    </lineage>
</organism>
<gene>
    <name evidence="1" type="ORF">PIB30_074983</name>
</gene>
<dbReference type="EMBL" id="JASCZI010212393">
    <property type="protein sequence ID" value="MED6199330.1"/>
    <property type="molecule type" value="Genomic_DNA"/>
</dbReference>
<keyword evidence="2" id="KW-1185">Reference proteome</keyword>
<evidence type="ECO:0000313" key="2">
    <source>
        <dbReference type="Proteomes" id="UP001341840"/>
    </source>
</evidence>
<dbReference type="Proteomes" id="UP001341840">
    <property type="component" value="Unassembled WGS sequence"/>
</dbReference>
<comment type="caution">
    <text evidence="1">The sequence shown here is derived from an EMBL/GenBank/DDBJ whole genome shotgun (WGS) entry which is preliminary data.</text>
</comment>